<dbReference type="EMBL" id="JBHRYA010000002">
    <property type="protein sequence ID" value="MFC3715153.1"/>
    <property type="molecule type" value="Genomic_DNA"/>
</dbReference>
<name>A0ABV7XIN1_9GAMM</name>
<evidence type="ECO:0000313" key="5">
    <source>
        <dbReference type="EMBL" id="MFC3715153.1"/>
    </source>
</evidence>
<dbReference type="Gene3D" id="2.60.40.2500">
    <property type="match status" value="1"/>
</dbReference>
<keyword evidence="6" id="KW-1185">Reference proteome</keyword>
<dbReference type="InterPro" id="IPR033645">
    <property type="entry name" value="VirB9/CagX/TrbG_C"/>
</dbReference>
<dbReference type="InterPro" id="IPR010258">
    <property type="entry name" value="Conjugal_tfr_TrbG/VirB9/CagX"/>
</dbReference>
<organism evidence="5 6">
    <name type="scientific">Luteimonas soli</name>
    <dbReference type="NCBI Taxonomy" id="1648966"/>
    <lineage>
        <taxon>Bacteria</taxon>
        <taxon>Pseudomonadati</taxon>
        <taxon>Pseudomonadota</taxon>
        <taxon>Gammaproteobacteria</taxon>
        <taxon>Lysobacterales</taxon>
        <taxon>Lysobacteraceae</taxon>
        <taxon>Luteimonas</taxon>
    </lineage>
</organism>
<sequence length="311" mass="34030">MRKHLALALSLALLTPVAAVAATKPIGGSYDPRVKTVNYNGDDVVVIMGHYGFSTNIEFAPGENVQSIALGDSLAWEVAPRGNQLFVKPREDNATTNMTVVTDKRSYQFWLDAAQATNKGRGAEMYFRVKFNYPREEAALAFAAAERQRAAAALKETIPPKNYNYWACGNPRLRPTEAYDDGRFTYLRFPGAQEIPAAYVINSDGAETLANGTMRGDQLVLQTTAAKLILRKGKAVACLENRSFNWYGIYNTTGTTSPSVRRTLKDEAVPAMPALPAVPADEPRPAPESSQMPALPFQLPLLPAQTENDDE</sequence>
<protein>
    <submittedName>
        <fullName evidence="5">P-type conjugative transfer protein VirB9</fullName>
    </submittedName>
</protein>
<reference evidence="6" key="1">
    <citation type="journal article" date="2019" name="Int. J. Syst. Evol. Microbiol.">
        <title>The Global Catalogue of Microorganisms (GCM) 10K type strain sequencing project: providing services to taxonomists for standard genome sequencing and annotation.</title>
        <authorList>
            <consortium name="The Broad Institute Genomics Platform"/>
            <consortium name="The Broad Institute Genome Sequencing Center for Infectious Disease"/>
            <person name="Wu L."/>
            <person name="Ma J."/>
        </authorList>
    </citation>
    <scope>NUCLEOTIDE SEQUENCE [LARGE SCALE GENOMIC DNA]</scope>
    <source>
        <strain evidence="6">KCTC 42441</strain>
    </source>
</reference>
<evidence type="ECO:0000256" key="4">
    <source>
        <dbReference type="SAM" id="SignalP"/>
    </source>
</evidence>
<dbReference type="Pfam" id="PF03524">
    <property type="entry name" value="CagX"/>
    <property type="match status" value="1"/>
</dbReference>
<dbReference type="Proteomes" id="UP001595705">
    <property type="component" value="Unassembled WGS sequence"/>
</dbReference>
<dbReference type="InterPro" id="IPR038161">
    <property type="entry name" value="VirB9/CagX/TrbG_C_sf"/>
</dbReference>
<dbReference type="NCBIfam" id="TIGR02781">
    <property type="entry name" value="VirB9"/>
    <property type="match status" value="1"/>
</dbReference>
<proteinExistence type="inferred from homology"/>
<evidence type="ECO:0000256" key="3">
    <source>
        <dbReference type="SAM" id="MobiDB-lite"/>
    </source>
</evidence>
<gene>
    <name evidence="5" type="primary">virB9</name>
    <name evidence="5" type="ORF">ACFONC_03185</name>
</gene>
<feature type="compositionally biased region" description="Low complexity" evidence="3">
    <location>
        <begin position="293"/>
        <end position="305"/>
    </location>
</feature>
<comment type="caution">
    <text evidence="5">The sequence shown here is derived from an EMBL/GenBank/DDBJ whole genome shotgun (WGS) entry which is preliminary data.</text>
</comment>
<feature type="region of interest" description="Disordered" evidence="3">
    <location>
        <begin position="270"/>
        <end position="311"/>
    </location>
</feature>
<evidence type="ECO:0000256" key="2">
    <source>
        <dbReference type="ARBA" id="ARBA00022729"/>
    </source>
</evidence>
<accession>A0ABV7XIN1</accession>
<feature type="compositionally biased region" description="Low complexity" evidence="3">
    <location>
        <begin position="270"/>
        <end position="280"/>
    </location>
</feature>
<comment type="similarity">
    <text evidence="1">Belongs to the TrbG/VirB9 family.</text>
</comment>
<dbReference type="RefSeq" id="WP_386742255.1">
    <property type="nucleotide sequence ID" value="NZ_JBHRYA010000002.1"/>
</dbReference>
<dbReference type="CDD" id="cd06911">
    <property type="entry name" value="VirB9_CagX_TrbG"/>
    <property type="match status" value="1"/>
</dbReference>
<dbReference type="InterPro" id="IPR014148">
    <property type="entry name" value="VirB9"/>
</dbReference>
<keyword evidence="2 4" id="KW-0732">Signal</keyword>
<evidence type="ECO:0000256" key="1">
    <source>
        <dbReference type="ARBA" id="ARBA00006135"/>
    </source>
</evidence>
<evidence type="ECO:0000313" key="6">
    <source>
        <dbReference type="Proteomes" id="UP001595705"/>
    </source>
</evidence>
<feature type="chain" id="PRO_5047027981" evidence="4">
    <location>
        <begin position="22"/>
        <end position="311"/>
    </location>
</feature>
<feature type="signal peptide" evidence="4">
    <location>
        <begin position="1"/>
        <end position="21"/>
    </location>
</feature>